<comment type="caution">
    <text evidence="7">The sequence shown here is derived from an EMBL/GenBank/DDBJ whole genome shotgun (WGS) entry which is preliminary data.</text>
</comment>
<dbReference type="OrthoDB" id="8904098at2759"/>
<dbReference type="GO" id="GO:0022857">
    <property type="term" value="F:transmembrane transporter activity"/>
    <property type="evidence" value="ECO:0007669"/>
    <property type="project" value="InterPro"/>
</dbReference>
<feature type="transmembrane region" description="Helical" evidence="6">
    <location>
        <begin position="289"/>
        <end position="309"/>
    </location>
</feature>
<evidence type="ECO:0000256" key="1">
    <source>
        <dbReference type="ARBA" id="ARBA00004141"/>
    </source>
</evidence>
<reference evidence="7 8" key="1">
    <citation type="journal article" date="2017" name="Mol. Plant">
        <title>The Genome of Medicinal Plant Macleaya cordata Provides New Insights into Benzylisoquinoline Alkaloids Metabolism.</title>
        <authorList>
            <person name="Liu X."/>
            <person name="Liu Y."/>
            <person name="Huang P."/>
            <person name="Ma Y."/>
            <person name="Qing Z."/>
            <person name="Tang Q."/>
            <person name="Cao H."/>
            <person name="Cheng P."/>
            <person name="Zheng Y."/>
            <person name="Yuan Z."/>
            <person name="Zhou Y."/>
            <person name="Liu J."/>
            <person name="Tang Z."/>
            <person name="Zhuo Y."/>
            <person name="Zhang Y."/>
            <person name="Yu L."/>
            <person name="Huang J."/>
            <person name="Yang P."/>
            <person name="Peng Q."/>
            <person name="Zhang J."/>
            <person name="Jiang W."/>
            <person name="Zhang Z."/>
            <person name="Lin K."/>
            <person name="Ro D.K."/>
            <person name="Chen X."/>
            <person name="Xiong X."/>
            <person name="Shang Y."/>
            <person name="Huang S."/>
            <person name="Zeng J."/>
        </authorList>
    </citation>
    <scope>NUCLEOTIDE SEQUENCE [LARGE SCALE GENOMIC DNA]</scope>
    <source>
        <strain evidence="8">cv. BLH2017</strain>
        <tissue evidence="7">Root</tissue>
    </source>
</reference>
<keyword evidence="3 6" id="KW-0812">Transmembrane</keyword>
<evidence type="ECO:0000256" key="6">
    <source>
        <dbReference type="SAM" id="Phobius"/>
    </source>
</evidence>
<sequence>MTTTQPSSNKSLAFSTGWDLAFTVSAGIVLLGLLVVASGFSFFRHQIPTGSPLTRMLQVLVAAIRKRKLQFPENDEEMYLEYNKEEMVGEVLPHTKGYKWLDKASISDGKSGNWYLCSVSQVEEMKIVLWMLPIFISAMIGYIPIPQLLTFTIQQGGTMDTKLGKIHVPPASLMIIPVILQLVILVIYDRLFVPFARWITGCPTGITQLQRVGVGFIAASLATCIGAVIESKRKSVAEEHGLLDSGNQVPMSVMWLALQFLAIGINDVSTFTGLLEFFNTEASKGMKSLGTAIFWCNLGLASLMGSVLVDVVNRVTRRGGIGWLEGNNLNRDHLDHFYWLLSILGLVAFLNYLYWARRYQYRQHNLAPTS</sequence>
<keyword evidence="8" id="KW-1185">Reference proteome</keyword>
<dbReference type="EMBL" id="MVGT01000233">
    <property type="protein sequence ID" value="OVA19181.1"/>
    <property type="molecule type" value="Genomic_DNA"/>
</dbReference>
<feature type="transmembrane region" description="Helical" evidence="6">
    <location>
        <begin position="166"/>
        <end position="188"/>
    </location>
</feature>
<evidence type="ECO:0000313" key="7">
    <source>
        <dbReference type="EMBL" id="OVA19181.1"/>
    </source>
</evidence>
<proteinExistence type="inferred from homology"/>
<feature type="transmembrane region" description="Helical" evidence="6">
    <location>
        <begin position="209"/>
        <end position="229"/>
    </location>
</feature>
<dbReference type="Pfam" id="PF00854">
    <property type="entry name" value="PTR2"/>
    <property type="match status" value="1"/>
</dbReference>
<dbReference type="GO" id="GO:0016020">
    <property type="term" value="C:membrane"/>
    <property type="evidence" value="ECO:0007669"/>
    <property type="project" value="UniProtKB-SubCell"/>
</dbReference>
<gene>
    <name evidence="7" type="ORF">BVC80_6417g3</name>
</gene>
<comment type="similarity">
    <text evidence="2">Belongs to the major facilitator superfamily. Proton-dependent oligopeptide transporter (POT/PTR) (TC 2.A.17) family.</text>
</comment>
<evidence type="ECO:0000256" key="4">
    <source>
        <dbReference type="ARBA" id="ARBA00022989"/>
    </source>
</evidence>
<dbReference type="InterPro" id="IPR036259">
    <property type="entry name" value="MFS_trans_sf"/>
</dbReference>
<evidence type="ECO:0000256" key="2">
    <source>
        <dbReference type="ARBA" id="ARBA00005982"/>
    </source>
</evidence>
<accession>A0A200R901</accession>
<dbReference type="Gene3D" id="1.20.1250.20">
    <property type="entry name" value="MFS general substrate transporter like domains"/>
    <property type="match status" value="1"/>
</dbReference>
<feature type="transmembrane region" description="Helical" evidence="6">
    <location>
        <begin position="20"/>
        <end position="43"/>
    </location>
</feature>
<protein>
    <submittedName>
        <fullName evidence="7">Proton-dependent oligopeptide transporter family</fullName>
    </submittedName>
</protein>
<organism evidence="7 8">
    <name type="scientific">Macleaya cordata</name>
    <name type="common">Five-seeded plume-poppy</name>
    <name type="synonym">Bocconia cordata</name>
    <dbReference type="NCBI Taxonomy" id="56857"/>
    <lineage>
        <taxon>Eukaryota</taxon>
        <taxon>Viridiplantae</taxon>
        <taxon>Streptophyta</taxon>
        <taxon>Embryophyta</taxon>
        <taxon>Tracheophyta</taxon>
        <taxon>Spermatophyta</taxon>
        <taxon>Magnoliopsida</taxon>
        <taxon>Ranunculales</taxon>
        <taxon>Papaveraceae</taxon>
        <taxon>Papaveroideae</taxon>
        <taxon>Macleaya</taxon>
    </lineage>
</organism>
<comment type="subcellular location">
    <subcellularLocation>
        <location evidence="1">Membrane</location>
        <topology evidence="1">Multi-pass membrane protein</topology>
    </subcellularLocation>
</comment>
<dbReference type="AlphaFoldDB" id="A0A200R901"/>
<feature type="transmembrane region" description="Helical" evidence="6">
    <location>
        <begin position="337"/>
        <end position="355"/>
    </location>
</feature>
<evidence type="ECO:0000313" key="8">
    <source>
        <dbReference type="Proteomes" id="UP000195402"/>
    </source>
</evidence>
<keyword evidence="5 6" id="KW-0472">Membrane</keyword>
<dbReference type="InParanoid" id="A0A200R901"/>
<dbReference type="SUPFAM" id="SSF103473">
    <property type="entry name" value="MFS general substrate transporter"/>
    <property type="match status" value="1"/>
</dbReference>
<evidence type="ECO:0000256" key="3">
    <source>
        <dbReference type="ARBA" id="ARBA00022692"/>
    </source>
</evidence>
<dbReference type="Proteomes" id="UP000195402">
    <property type="component" value="Unassembled WGS sequence"/>
</dbReference>
<dbReference type="InterPro" id="IPR000109">
    <property type="entry name" value="POT_fam"/>
</dbReference>
<keyword evidence="4 6" id="KW-1133">Transmembrane helix</keyword>
<name>A0A200R901_MACCD</name>
<dbReference type="OMA" id="ERTNGGW"/>
<dbReference type="PANTHER" id="PTHR11654">
    <property type="entry name" value="OLIGOPEPTIDE TRANSPORTER-RELATED"/>
    <property type="match status" value="1"/>
</dbReference>
<feature type="transmembrane region" description="Helical" evidence="6">
    <location>
        <begin position="249"/>
        <end position="268"/>
    </location>
</feature>
<evidence type="ECO:0000256" key="5">
    <source>
        <dbReference type="ARBA" id="ARBA00023136"/>
    </source>
</evidence>
<feature type="transmembrane region" description="Helical" evidence="6">
    <location>
        <begin position="127"/>
        <end position="146"/>
    </location>
</feature>